<protein>
    <recommendedName>
        <fullName evidence="4">Entericidin EcnA/B family protein</fullName>
    </recommendedName>
</protein>
<dbReference type="Proteomes" id="UP000184406">
    <property type="component" value="Unassembled WGS sequence"/>
</dbReference>
<feature type="chain" id="PRO_5012477225" description="Entericidin EcnA/B family protein" evidence="1">
    <location>
        <begin position="20"/>
        <end position="63"/>
    </location>
</feature>
<dbReference type="AlphaFoldDB" id="A0A1M5C1R9"/>
<dbReference type="EMBL" id="FQUX01000004">
    <property type="protein sequence ID" value="SHF48641.1"/>
    <property type="molecule type" value="Genomic_DNA"/>
</dbReference>
<organism evidence="2 3">
    <name type="scientific">Arenibacter palladensis</name>
    <dbReference type="NCBI Taxonomy" id="237373"/>
    <lineage>
        <taxon>Bacteria</taxon>
        <taxon>Pseudomonadati</taxon>
        <taxon>Bacteroidota</taxon>
        <taxon>Flavobacteriia</taxon>
        <taxon>Flavobacteriales</taxon>
        <taxon>Flavobacteriaceae</taxon>
        <taxon>Arenibacter</taxon>
    </lineage>
</organism>
<evidence type="ECO:0008006" key="4">
    <source>
        <dbReference type="Google" id="ProtNLM"/>
    </source>
</evidence>
<name>A0A1M5C1R9_9FLAO</name>
<evidence type="ECO:0000313" key="3">
    <source>
        <dbReference type="Proteomes" id="UP000184406"/>
    </source>
</evidence>
<feature type="signal peptide" evidence="1">
    <location>
        <begin position="1"/>
        <end position="19"/>
    </location>
</feature>
<gene>
    <name evidence="2" type="ORF">SAMN03080594_104332</name>
</gene>
<keyword evidence="1" id="KW-0732">Signal</keyword>
<dbReference type="RefSeq" id="WP_072862600.1">
    <property type="nucleotide sequence ID" value="NZ_FQUX01000004.1"/>
</dbReference>
<sequence>MKKSIIYFLFALLFTVSLATFTSCREEKTAGEKIEDGIEEVGDGIEEGVEEIGDEIDDATDDN</sequence>
<proteinExistence type="predicted"/>
<reference evidence="3" key="1">
    <citation type="submission" date="2016-11" db="EMBL/GenBank/DDBJ databases">
        <authorList>
            <person name="Varghese N."/>
            <person name="Submissions S."/>
        </authorList>
    </citation>
    <scope>NUCLEOTIDE SEQUENCE [LARGE SCALE GENOMIC DNA]</scope>
    <source>
        <strain evidence="3">DSM 17539</strain>
    </source>
</reference>
<keyword evidence="3" id="KW-1185">Reference proteome</keyword>
<evidence type="ECO:0000256" key="1">
    <source>
        <dbReference type="SAM" id="SignalP"/>
    </source>
</evidence>
<evidence type="ECO:0000313" key="2">
    <source>
        <dbReference type="EMBL" id="SHF48641.1"/>
    </source>
</evidence>
<accession>A0A1M5C1R9</accession>
<dbReference type="OrthoDB" id="1179875at2"/>
<dbReference type="PROSITE" id="PS51257">
    <property type="entry name" value="PROKAR_LIPOPROTEIN"/>
    <property type="match status" value="1"/>
</dbReference>